<dbReference type="InterPro" id="IPR051046">
    <property type="entry name" value="MurCDEF_CellWall_CoF430Synth"/>
</dbReference>
<dbReference type="GO" id="GO:0047480">
    <property type="term" value="F:UDP-N-acetylmuramoyl-tripeptide-D-alanyl-D-alanine ligase activity"/>
    <property type="evidence" value="ECO:0007669"/>
    <property type="project" value="InterPro"/>
</dbReference>
<dbReference type="InterPro" id="IPR004101">
    <property type="entry name" value="Mur_ligase_C"/>
</dbReference>
<protein>
    <recommendedName>
        <fullName evidence="10">UDP-MurNAc-pentapeptide synthetase</fullName>
    </recommendedName>
</protein>
<evidence type="ECO:0000256" key="5">
    <source>
        <dbReference type="ARBA" id="ARBA00022840"/>
    </source>
</evidence>
<dbReference type="Gene3D" id="3.40.1190.10">
    <property type="entry name" value="Mur-like, catalytic domain"/>
    <property type="match status" value="1"/>
</dbReference>
<dbReference type="GO" id="GO:0051301">
    <property type="term" value="P:cell division"/>
    <property type="evidence" value="ECO:0007669"/>
    <property type="project" value="UniProtKB-KW"/>
</dbReference>
<keyword evidence="4" id="KW-0547">Nucleotide-binding</keyword>
<proteinExistence type="inferred from homology"/>
<dbReference type="HAMAP" id="MF_02019">
    <property type="entry name" value="MurF"/>
    <property type="match status" value="1"/>
</dbReference>
<evidence type="ECO:0000256" key="3">
    <source>
        <dbReference type="ARBA" id="ARBA00022618"/>
    </source>
</evidence>
<dbReference type="GO" id="GO:0009252">
    <property type="term" value="P:peptidoglycan biosynthetic process"/>
    <property type="evidence" value="ECO:0007669"/>
    <property type="project" value="UniProtKB-KW"/>
</dbReference>
<dbReference type="AlphaFoldDB" id="A0A6J6K116"/>
<dbReference type="Pfam" id="PF08245">
    <property type="entry name" value="Mur_ligase_M"/>
    <property type="match status" value="1"/>
</dbReference>
<evidence type="ECO:0000256" key="10">
    <source>
        <dbReference type="ARBA" id="ARBA00031461"/>
    </source>
</evidence>
<keyword evidence="6" id="KW-0133">Cell shape</keyword>
<keyword evidence="9" id="KW-0961">Cell wall biogenesis/degradation</keyword>
<evidence type="ECO:0000256" key="9">
    <source>
        <dbReference type="ARBA" id="ARBA00023316"/>
    </source>
</evidence>
<sequence>MAADVAKATNGVLVGQNAHLSGVSFDSRSIRPGQLFVPIIAERDGHEFIADALKAGAGAYLTCREPQGRTAVVVNDTLQALLQLGSWGRTKLDAQVAGRVVGVTGSVGKTSTKDFIAAAVGNQLRVCASDKSFNNDQGLPITVLNASDDVQALVLEMGMRGFGEISRLCAIARPHIGVVTAVAEAHTERVGGIEGVARAKAELVQALDASGTAILNADDERVAAMRGSTKASVLTYGTSAAADIRMQSCDLDDLARPTVTVTTPWGLVSFSLAVPGKHMAMNALAAIAVAGVMGLDVQLAAASLREAQLSPMRMNVIRNNSGAVVVDDAYNANPSSMAAALHSLQSMNAKRRIAFVGLMAELADPEHEHREIAALAQRLGIELVAVNTDAYGVAGVDLAEAVKIGRELIEGDAALVKGSRVAQLERLVEQLTS</sequence>
<evidence type="ECO:0000256" key="6">
    <source>
        <dbReference type="ARBA" id="ARBA00022960"/>
    </source>
</evidence>
<feature type="domain" description="Mur ligase C-terminal" evidence="11">
    <location>
        <begin position="312"/>
        <end position="405"/>
    </location>
</feature>
<evidence type="ECO:0000259" key="12">
    <source>
        <dbReference type="Pfam" id="PF08245"/>
    </source>
</evidence>
<keyword evidence="7" id="KW-0573">Peptidoglycan synthesis</keyword>
<dbReference type="InterPro" id="IPR035911">
    <property type="entry name" value="MurE/MurF_N"/>
</dbReference>
<dbReference type="EMBL" id="CAEZWH010000005">
    <property type="protein sequence ID" value="CAB4643511.1"/>
    <property type="molecule type" value="Genomic_DNA"/>
</dbReference>
<accession>A0A6J6K116</accession>
<gene>
    <name evidence="13" type="ORF">UFOPK2195_00069</name>
</gene>
<evidence type="ECO:0000256" key="7">
    <source>
        <dbReference type="ARBA" id="ARBA00022984"/>
    </source>
</evidence>
<dbReference type="SUPFAM" id="SSF63418">
    <property type="entry name" value="MurE/MurF N-terminal domain"/>
    <property type="match status" value="1"/>
</dbReference>
<dbReference type="NCBIfam" id="TIGR01143">
    <property type="entry name" value="murF"/>
    <property type="match status" value="1"/>
</dbReference>
<dbReference type="InterPro" id="IPR013221">
    <property type="entry name" value="Mur_ligase_cen"/>
</dbReference>
<keyword evidence="5" id="KW-0067">ATP-binding</keyword>
<keyword evidence="2" id="KW-0436">Ligase</keyword>
<dbReference type="Gene3D" id="3.40.1390.10">
    <property type="entry name" value="MurE/MurF, N-terminal domain"/>
    <property type="match status" value="1"/>
</dbReference>
<dbReference type="Gene3D" id="3.90.190.20">
    <property type="entry name" value="Mur ligase, C-terminal domain"/>
    <property type="match status" value="1"/>
</dbReference>
<dbReference type="GO" id="GO:0008360">
    <property type="term" value="P:regulation of cell shape"/>
    <property type="evidence" value="ECO:0007669"/>
    <property type="project" value="UniProtKB-KW"/>
</dbReference>
<keyword evidence="1" id="KW-0963">Cytoplasm</keyword>
<evidence type="ECO:0000256" key="1">
    <source>
        <dbReference type="ARBA" id="ARBA00022490"/>
    </source>
</evidence>
<evidence type="ECO:0000313" key="13">
    <source>
        <dbReference type="EMBL" id="CAB4643511.1"/>
    </source>
</evidence>
<dbReference type="PANTHER" id="PTHR43024:SF1">
    <property type="entry name" value="UDP-N-ACETYLMURAMOYL-TRIPEPTIDE--D-ALANYL-D-ALANINE LIGASE"/>
    <property type="match status" value="1"/>
</dbReference>
<keyword evidence="8" id="KW-0131">Cell cycle</keyword>
<dbReference type="InterPro" id="IPR005863">
    <property type="entry name" value="UDP-N-AcMur_synth"/>
</dbReference>
<dbReference type="PANTHER" id="PTHR43024">
    <property type="entry name" value="UDP-N-ACETYLMURAMOYL-TRIPEPTIDE--D-ALANYL-D-ALANINE LIGASE"/>
    <property type="match status" value="1"/>
</dbReference>
<evidence type="ECO:0000256" key="8">
    <source>
        <dbReference type="ARBA" id="ARBA00023306"/>
    </source>
</evidence>
<name>A0A6J6K116_9ZZZZ</name>
<dbReference type="Pfam" id="PF02875">
    <property type="entry name" value="Mur_ligase_C"/>
    <property type="match status" value="1"/>
</dbReference>
<dbReference type="InterPro" id="IPR036565">
    <property type="entry name" value="Mur-like_cat_sf"/>
</dbReference>
<evidence type="ECO:0000256" key="4">
    <source>
        <dbReference type="ARBA" id="ARBA00022741"/>
    </source>
</evidence>
<feature type="domain" description="Mur ligase central" evidence="12">
    <location>
        <begin position="103"/>
        <end position="290"/>
    </location>
</feature>
<dbReference type="SUPFAM" id="SSF53623">
    <property type="entry name" value="MurD-like peptide ligases, catalytic domain"/>
    <property type="match status" value="1"/>
</dbReference>
<dbReference type="GO" id="GO:0071555">
    <property type="term" value="P:cell wall organization"/>
    <property type="evidence" value="ECO:0007669"/>
    <property type="project" value="UniProtKB-KW"/>
</dbReference>
<dbReference type="GO" id="GO:0005524">
    <property type="term" value="F:ATP binding"/>
    <property type="evidence" value="ECO:0007669"/>
    <property type="project" value="UniProtKB-KW"/>
</dbReference>
<organism evidence="13">
    <name type="scientific">freshwater metagenome</name>
    <dbReference type="NCBI Taxonomy" id="449393"/>
    <lineage>
        <taxon>unclassified sequences</taxon>
        <taxon>metagenomes</taxon>
        <taxon>ecological metagenomes</taxon>
    </lineage>
</organism>
<evidence type="ECO:0000256" key="2">
    <source>
        <dbReference type="ARBA" id="ARBA00022598"/>
    </source>
</evidence>
<evidence type="ECO:0000259" key="11">
    <source>
        <dbReference type="Pfam" id="PF02875"/>
    </source>
</evidence>
<dbReference type="SUPFAM" id="SSF53244">
    <property type="entry name" value="MurD-like peptide ligases, peptide-binding domain"/>
    <property type="match status" value="1"/>
</dbReference>
<keyword evidence="3" id="KW-0132">Cell division</keyword>
<dbReference type="InterPro" id="IPR036615">
    <property type="entry name" value="Mur_ligase_C_dom_sf"/>
</dbReference>
<reference evidence="13" key="1">
    <citation type="submission" date="2020-05" db="EMBL/GenBank/DDBJ databases">
        <authorList>
            <person name="Chiriac C."/>
            <person name="Salcher M."/>
            <person name="Ghai R."/>
            <person name="Kavagutti S V."/>
        </authorList>
    </citation>
    <scope>NUCLEOTIDE SEQUENCE</scope>
</reference>